<name>A0AAI9US59_9PEZI</name>
<dbReference type="EMBL" id="MPDP01000266">
    <property type="protein sequence ID" value="KAK1463720.1"/>
    <property type="molecule type" value="Genomic_DNA"/>
</dbReference>
<reference evidence="2" key="1">
    <citation type="submission" date="2016-11" db="EMBL/GenBank/DDBJ databases">
        <title>The genome sequence of Colletotrichum cuscutae.</title>
        <authorList>
            <person name="Baroncelli R."/>
        </authorList>
    </citation>
    <scope>NUCLEOTIDE SEQUENCE</scope>
    <source>
        <strain evidence="2">IMI 304802</strain>
    </source>
</reference>
<proteinExistence type="predicted"/>
<dbReference type="GO" id="GO:0000329">
    <property type="term" value="C:fungal-type vacuole membrane"/>
    <property type="evidence" value="ECO:0007669"/>
    <property type="project" value="TreeGrafter"/>
</dbReference>
<evidence type="ECO:0000313" key="2">
    <source>
        <dbReference type="EMBL" id="KAK1463720.1"/>
    </source>
</evidence>
<keyword evidence="3" id="KW-1185">Reference proteome</keyword>
<feature type="compositionally biased region" description="Basic and acidic residues" evidence="1">
    <location>
        <begin position="580"/>
        <end position="589"/>
    </location>
</feature>
<accession>A0AAI9US59</accession>
<gene>
    <name evidence="2" type="ORF">CCUS01_08133</name>
</gene>
<sequence length="630" mass="66281">MVRDRDRDGDESSAPSQSRRPPLNHQESDSTNSDQAHRDHHHQHRSKSQKHVVGGGRLHARVPSSKALHKHHGSTASKLNNHRRQASPSPDRNRASAAGHRRVQSEAKLSRDSSSANLSKTASATSLRRNKSHGEVNKPAKIKSVEKLKRTSSNPAVNKVKSQKSQVHFDLGNDGQDDEWVDASTSASPYLSRRGSLASTQASAKPDDGSSSANNSASNSASNSAGNSANNSRAETPAAQSSPLVPATPDRETVQHKAYLTSRLLQRTPSHGAPPKMTADTVSVSRRGHSSSPDSIGRGSTLGDSHNVSTLPGSAGDELISRFVNAGSSGAAREGSFYQLPTPGPASLRSEENPSRGRPQSSGSGRQGRHRDLPLSDDEDGDSALETRKTRDTTDGTALAPRSGRRFAPPAEKSRTQQKLNLQRASSVIEPGQAVGGGVGAVGASPLVGIGGPGYDGGASRDPRVAKQLERTGMEYLSVRRFQNPVVRSLDRLAQVNRANKTQRIPRNGTANGNGKAASVRGGVTPGGQHMRNSSLNEAALAAASGGTGTSTGSTRRPVTPRAYSIRTNGAGSSYEADGDDHQSSRALHEGNGVQGLSGSSLVGGEEDEGITAILRNLWQKNPDLSASQE</sequence>
<feature type="compositionally biased region" description="Basic and acidic residues" evidence="1">
    <location>
        <begin position="132"/>
        <end position="149"/>
    </location>
</feature>
<feature type="compositionally biased region" description="Basic and acidic residues" evidence="1">
    <location>
        <begin position="385"/>
        <end position="394"/>
    </location>
</feature>
<dbReference type="AlphaFoldDB" id="A0AAI9US59"/>
<feature type="compositionally biased region" description="Low complexity" evidence="1">
    <location>
        <begin position="209"/>
        <end position="232"/>
    </location>
</feature>
<feature type="compositionally biased region" description="Basic and acidic residues" evidence="1">
    <location>
        <begin position="1"/>
        <end position="10"/>
    </location>
</feature>
<feature type="compositionally biased region" description="Polar residues" evidence="1">
    <location>
        <begin position="112"/>
        <end position="127"/>
    </location>
</feature>
<feature type="compositionally biased region" description="Basic residues" evidence="1">
    <location>
        <begin position="38"/>
        <end position="50"/>
    </location>
</feature>
<organism evidence="2 3">
    <name type="scientific">Colletotrichum cuscutae</name>
    <dbReference type="NCBI Taxonomy" id="1209917"/>
    <lineage>
        <taxon>Eukaryota</taxon>
        <taxon>Fungi</taxon>
        <taxon>Dikarya</taxon>
        <taxon>Ascomycota</taxon>
        <taxon>Pezizomycotina</taxon>
        <taxon>Sordariomycetes</taxon>
        <taxon>Hypocreomycetidae</taxon>
        <taxon>Glomerellales</taxon>
        <taxon>Glomerellaceae</taxon>
        <taxon>Colletotrichum</taxon>
        <taxon>Colletotrichum acutatum species complex</taxon>
    </lineage>
</organism>
<feature type="compositionally biased region" description="Polar residues" evidence="1">
    <location>
        <begin position="504"/>
        <end position="513"/>
    </location>
</feature>
<feature type="region of interest" description="Disordered" evidence="1">
    <location>
        <begin position="1"/>
        <end position="315"/>
    </location>
</feature>
<feature type="compositionally biased region" description="Polar residues" evidence="1">
    <location>
        <begin position="302"/>
        <end position="312"/>
    </location>
</feature>
<feature type="compositionally biased region" description="Polar residues" evidence="1">
    <location>
        <begin position="280"/>
        <end position="294"/>
    </location>
</feature>
<dbReference type="GO" id="GO:0031931">
    <property type="term" value="C:TORC1 complex"/>
    <property type="evidence" value="ECO:0007669"/>
    <property type="project" value="TreeGrafter"/>
</dbReference>
<evidence type="ECO:0000313" key="3">
    <source>
        <dbReference type="Proteomes" id="UP001239213"/>
    </source>
</evidence>
<evidence type="ECO:0000256" key="1">
    <source>
        <dbReference type="SAM" id="MobiDB-lite"/>
    </source>
</evidence>
<dbReference type="Proteomes" id="UP001239213">
    <property type="component" value="Unassembled WGS sequence"/>
</dbReference>
<comment type="caution">
    <text evidence="2">The sequence shown here is derived from an EMBL/GenBank/DDBJ whole genome shotgun (WGS) entry which is preliminary data.</text>
</comment>
<dbReference type="PANTHER" id="PTHR22794">
    <property type="entry name" value="THAP DOMAIN PROTEIN 11"/>
    <property type="match status" value="1"/>
</dbReference>
<feature type="compositionally biased region" description="Low complexity" evidence="1">
    <location>
        <begin position="591"/>
        <end position="604"/>
    </location>
</feature>
<feature type="region of interest" description="Disordered" evidence="1">
    <location>
        <begin position="504"/>
        <end position="605"/>
    </location>
</feature>
<feature type="region of interest" description="Disordered" evidence="1">
    <location>
        <begin position="330"/>
        <end position="423"/>
    </location>
</feature>
<protein>
    <submittedName>
        <fullName evidence="2">Uncharacterized protein</fullName>
    </submittedName>
</protein>
<dbReference type="PANTHER" id="PTHR22794:SF2">
    <property type="entry name" value="THAP DOMAIN-CONTAINING PROTEIN 11"/>
    <property type="match status" value="1"/>
</dbReference>
<feature type="compositionally biased region" description="Low complexity" evidence="1">
    <location>
        <begin position="533"/>
        <end position="555"/>
    </location>
</feature>